<feature type="non-terminal residue" evidence="1">
    <location>
        <position position="215"/>
    </location>
</feature>
<keyword evidence="2" id="KW-1185">Reference proteome</keyword>
<protein>
    <recommendedName>
        <fullName evidence="3">Transglycosylase SLT domain-containing protein</fullName>
    </recommendedName>
</protein>
<dbReference type="SUPFAM" id="SSF53955">
    <property type="entry name" value="Lysozyme-like"/>
    <property type="match status" value="1"/>
</dbReference>
<dbReference type="OrthoDB" id="1193027at2759"/>
<sequence length="215" mass="23180">NSVTTTSSAQSPAVSASLPKVVYEGSYSAYYGDGSAAQGWPNIDGWIDFEKMFEINHEAMQSSCANWGVPNNSEEEMTDLKAAIVTIGQRSSIDPRFILAIIMQESTGCVRVVSTMGVHPNPGLMQSHQGYGVQVPCPYSSIFQMVSDGSEGTPAGDGLAQVLQEQGHADVSKYYRAARIYNSGRIMPSGLLEQTYQNCCTPAYASDIANRLTGW</sequence>
<dbReference type="eggNOG" id="ENOG502QTS6">
    <property type="taxonomic scope" value="Eukaryota"/>
</dbReference>
<dbReference type="HOGENOM" id="CLU_058267_1_0_1"/>
<dbReference type="EMBL" id="CM001209">
    <property type="protein sequence ID" value="EGP82387.1"/>
    <property type="molecule type" value="Genomic_DNA"/>
</dbReference>
<dbReference type="GeneID" id="13400550"/>
<reference evidence="1 2" key="1">
    <citation type="journal article" date="2011" name="PLoS Genet.">
        <title>Finished genome of the fungal wheat pathogen Mycosphaerella graminicola reveals dispensome structure, chromosome plasticity, and stealth pathogenesis.</title>
        <authorList>
            <person name="Goodwin S.B."/>
            <person name="Ben M'barek S."/>
            <person name="Dhillon B."/>
            <person name="Wittenberg A.H.J."/>
            <person name="Crane C.F."/>
            <person name="Hane J.K."/>
            <person name="Foster A.J."/>
            <person name="Van der Lee T.A.J."/>
            <person name="Grimwood J."/>
            <person name="Aerts A."/>
            <person name="Antoniw J."/>
            <person name="Bailey A."/>
            <person name="Bluhm B."/>
            <person name="Bowler J."/>
            <person name="Bristow J."/>
            <person name="van der Burgt A."/>
            <person name="Canto-Canche B."/>
            <person name="Churchill A.C.L."/>
            <person name="Conde-Ferraez L."/>
            <person name="Cools H.J."/>
            <person name="Coutinho P.M."/>
            <person name="Csukai M."/>
            <person name="Dehal P."/>
            <person name="De Wit P."/>
            <person name="Donzelli B."/>
            <person name="van de Geest H.C."/>
            <person name="van Ham R.C.H.J."/>
            <person name="Hammond-Kosack K.E."/>
            <person name="Henrissat B."/>
            <person name="Kilian A."/>
            <person name="Kobayashi A.K."/>
            <person name="Koopmann E."/>
            <person name="Kourmpetis Y."/>
            <person name="Kuzniar A."/>
            <person name="Lindquist E."/>
            <person name="Lombard V."/>
            <person name="Maliepaard C."/>
            <person name="Martins N."/>
            <person name="Mehrabi R."/>
            <person name="Nap J.P.H."/>
            <person name="Ponomarenko A."/>
            <person name="Rudd J.J."/>
            <person name="Salamov A."/>
            <person name="Schmutz J."/>
            <person name="Schouten H.J."/>
            <person name="Shapiro H."/>
            <person name="Stergiopoulos I."/>
            <person name="Torriani S.F.F."/>
            <person name="Tu H."/>
            <person name="de Vries R.P."/>
            <person name="Waalwijk C."/>
            <person name="Ware S.B."/>
            <person name="Wiebenga A."/>
            <person name="Zwiers L.-H."/>
            <person name="Oliver R.P."/>
            <person name="Grigoriev I.V."/>
            <person name="Kema G.H.J."/>
        </authorList>
    </citation>
    <scope>NUCLEOTIDE SEQUENCE [LARGE SCALE GENOMIC DNA]</scope>
    <source>
        <strain evidence="2">CBS 115943 / IPO323</strain>
    </source>
</reference>
<dbReference type="OMA" id="KLTTPCP"/>
<dbReference type="Gene3D" id="1.10.530.10">
    <property type="match status" value="1"/>
</dbReference>
<dbReference type="KEGG" id="ztr:MYCGRDRAFT_17480"/>
<evidence type="ECO:0000313" key="1">
    <source>
        <dbReference type="EMBL" id="EGP82387.1"/>
    </source>
</evidence>
<proteinExistence type="predicted"/>
<dbReference type="InterPro" id="IPR023346">
    <property type="entry name" value="Lysozyme-like_dom_sf"/>
</dbReference>
<gene>
    <name evidence="1" type="ORF">MYCGRDRAFT_17480</name>
</gene>
<feature type="non-terminal residue" evidence="1">
    <location>
        <position position="1"/>
    </location>
</feature>
<organism evidence="1 2">
    <name type="scientific">Zymoseptoria tritici (strain CBS 115943 / IPO323)</name>
    <name type="common">Speckled leaf blotch fungus</name>
    <name type="synonym">Septoria tritici</name>
    <dbReference type="NCBI Taxonomy" id="336722"/>
    <lineage>
        <taxon>Eukaryota</taxon>
        <taxon>Fungi</taxon>
        <taxon>Dikarya</taxon>
        <taxon>Ascomycota</taxon>
        <taxon>Pezizomycotina</taxon>
        <taxon>Dothideomycetes</taxon>
        <taxon>Dothideomycetidae</taxon>
        <taxon>Mycosphaerellales</taxon>
        <taxon>Mycosphaerellaceae</taxon>
        <taxon>Zymoseptoria</taxon>
    </lineage>
</organism>
<evidence type="ECO:0008006" key="3">
    <source>
        <dbReference type="Google" id="ProtNLM"/>
    </source>
</evidence>
<dbReference type="Proteomes" id="UP000008062">
    <property type="component" value="Chromosome 14"/>
</dbReference>
<evidence type="ECO:0000313" key="2">
    <source>
        <dbReference type="Proteomes" id="UP000008062"/>
    </source>
</evidence>
<dbReference type="RefSeq" id="XP_003847411.1">
    <property type="nucleotide sequence ID" value="XM_003847363.1"/>
</dbReference>
<accession>F9XQM8</accession>
<dbReference type="AlphaFoldDB" id="F9XQM8"/>
<dbReference type="InParanoid" id="F9XQM8"/>
<name>F9XQM8_ZYMTI</name>